<protein>
    <submittedName>
        <fullName evidence="1">Transcriptional regulator, TrmB</fullName>
    </submittedName>
</protein>
<proteinExistence type="predicted"/>
<reference evidence="1" key="1">
    <citation type="journal article" date="2013" name="Environ. Microbiol.">
        <title>Microbiota from the distal guts of lean and obese adolescents exhibit partial functional redundancy besides clear differences in community structure.</title>
        <authorList>
            <person name="Ferrer M."/>
            <person name="Ruiz A."/>
            <person name="Lanza F."/>
            <person name="Haange S.B."/>
            <person name="Oberbach A."/>
            <person name="Till H."/>
            <person name="Bargiela R."/>
            <person name="Campoy C."/>
            <person name="Segura M.T."/>
            <person name="Richter M."/>
            <person name="von Bergen M."/>
            <person name="Seifert J."/>
            <person name="Suarez A."/>
        </authorList>
    </citation>
    <scope>NUCLEOTIDE SEQUENCE</scope>
</reference>
<dbReference type="InterPro" id="IPR051797">
    <property type="entry name" value="TrmB-like"/>
</dbReference>
<comment type="caution">
    <text evidence="1">The sequence shown here is derived from an EMBL/GenBank/DDBJ whole genome shotgun (WGS) entry which is preliminary data.</text>
</comment>
<dbReference type="Gene3D" id="1.10.10.10">
    <property type="entry name" value="Winged helix-like DNA-binding domain superfamily/Winged helix DNA-binding domain"/>
    <property type="match status" value="1"/>
</dbReference>
<evidence type="ECO:0000313" key="1">
    <source>
        <dbReference type="EMBL" id="EKC54873.1"/>
    </source>
</evidence>
<gene>
    <name evidence="1" type="ORF">LEA_15647</name>
</gene>
<organism evidence="1">
    <name type="scientific">human gut metagenome</name>
    <dbReference type="NCBI Taxonomy" id="408170"/>
    <lineage>
        <taxon>unclassified sequences</taxon>
        <taxon>metagenomes</taxon>
        <taxon>organismal metagenomes</taxon>
    </lineage>
</organism>
<dbReference type="AlphaFoldDB" id="K1SBQ3"/>
<name>K1SBQ3_9ZZZZ</name>
<sequence length="160" mass="18374">MAKLTGISRSNVYNGLASLVEHGAAYVIEGTSSKYLAVALSEFCDNRIRYLRKAKERLVADGPRKNLPREGYITIEGYDHICDKIQHMLLGAEKRIYFSATGEFLEQWSEEIRELVRAQKKVVLISEDNREPFPEDAELKAGIIEYLVPEHFREPKEEEQ</sequence>
<feature type="non-terminal residue" evidence="1">
    <location>
        <position position="160"/>
    </location>
</feature>
<dbReference type="EMBL" id="AJWY01010681">
    <property type="protein sequence ID" value="EKC54873.1"/>
    <property type="molecule type" value="Genomic_DNA"/>
</dbReference>
<dbReference type="PANTHER" id="PTHR34293:SF1">
    <property type="entry name" value="HTH-TYPE TRANSCRIPTIONAL REGULATOR TRMBL2"/>
    <property type="match status" value="1"/>
</dbReference>
<dbReference type="PANTHER" id="PTHR34293">
    <property type="entry name" value="HTH-TYPE TRANSCRIPTIONAL REGULATOR TRMBL2"/>
    <property type="match status" value="1"/>
</dbReference>
<dbReference type="InterPro" id="IPR036388">
    <property type="entry name" value="WH-like_DNA-bd_sf"/>
</dbReference>
<accession>K1SBQ3</accession>